<dbReference type="InterPro" id="IPR045851">
    <property type="entry name" value="AMP-bd_C_sf"/>
</dbReference>
<dbReference type="SUPFAM" id="SSF56801">
    <property type="entry name" value="Acetyl-CoA synthetase-like"/>
    <property type="match status" value="1"/>
</dbReference>
<evidence type="ECO:0000256" key="4">
    <source>
        <dbReference type="SAM" id="MobiDB-lite"/>
    </source>
</evidence>
<feature type="region of interest" description="Disordered" evidence="4">
    <location>
        <begin position="149"/>
        <end position="195"/>
    </location>
</feature>
<dbReference type="Gene3D" id="3.30.300.30">
    <property type="match status" value="1"/>
</dbReference>
<sequence>MPPWENIQQVLEDRADSENPGRLFCYSFGNTRNPKEITYTSLFKKAKIISCTIPRLKQFRVGHPVLLHFDDHWDVILWFWSVVFAGGLPVLSSPFSNIEEDRHKHIQNLCTLLGSPICFTRSKFLPLFSNSHDIHLYSIESVIDQSEQGSSHADISRTNGDNHDAESHLIGHDNGPTSTFNEISTRNGTNHGQTNGVKGGDLLMLMLTSGSTGNAKAVCFTHEQVLAAVAGKASIRELLRDRPFLNWISLDHVAGLLEIHLQALWLGVDQIHVNAADVVTSPTIFLELISRHRVALTFAPNFFLAKLVATFESLQQSLDLDLSSLVCVTSGGEANDIKTCVAASTLFSKYGAPHDVITAGFGMTETCAGSIYNTKCPEYDVSHGYTVASLGKCIPGIEMRIVTSEGQVAASDEPGDLEVRGKLVFNGYYRNETATKQAFAPGNWFRTGDRGFIDSNGNLNLVGRAKEVININGVKIVAADVQTAVENALGDRVARLVVFSTQESHTEQVTVAYIPKAFPIGHQEMMEIARLVTQACVIRTASRPLVFALREQSLPFLPVSTLGKISRLKMSRLFEEGEFAADLEFHHQAILRASRAANQMYMNVSKPANESEAALIGNVAETLGAAPDVLDITPEMSLFDIGFTSMHVIKLKYHIERRLRTDVPVILLMKNPNIRALAADIDAYLRQSQADSDEPATIEDYDPVVIIRGEGSRTPLWMVHPGVGEVLVFIGVAQCLAQDDRPVFALRAAGFEPPYQRFESIKQTVDIYTAAIRRRQPRGPYALAGYSYGTMLAFEISKRLNADGNEVGLLGSLNLPPHIKQRIRTLEWNVCLLHLSHFLGLITEDVSDQYEADLVYRSVSPTEAMDIVFNMADKPRWDELKLEAASLARWVNVAFGLQRMASDYDPSGQVKSLDIFYCTPLKAVADSRETWRDEYLSRWADFVHETPRFHAVDGEHYTMIGNDHVASFAQTLMQALKARGL</sequence>
<dbReference type="SMART" id="SM00823">
    <property type="entry name" value="PKS_PP"/>
    <property type="match status" value="1"/>
</dbReference>
<dbReference type="Pfam" id="PF00975">
    <property type="entry name" value="Thioesterase"/>
    <property type="match status" value="1"/>
</dbReference>
<dbReference type="InterPro" id="IPR020845">
    <property type="entry name" value="AMP-binding_CS"/>
</dbReference>
<dbReference type="InterPro" id="IPR000873">
    <property type="entry name" value="AMP-dep_synth/lig_dom"/>
</dbReference>
<dbReference type="GO" id="GO:0031957">
    <property type="term" value="F:very long-chain fatty acid-CoA ligase activity"/>
    <property type="evidence" value="ECO:0007669"/>
    <property type="project" value="TreeGrafter"/>
</dbReference>
<proteinExistence type="inferred from homology"/>
<dbReference type="GO" id="GO:0006633">
    <property type="term" value="P:fatty acid biosynthetic process"/>
    <property type="evidence" value="ECO:0007669"/>
    <property type="project" value="TreeGrafter"/>
</dbReference>
<dbReference type="Gene3D" id="3.40.50.1820">
    <property type="entry name" value="alpha/beta hydrolase"/>
    <property type="match status" value="1"/>
</dbReference>
<reference evidence="6" key="1">
    <citation type="submission" date="2022-10" db="EMBL/GenBank/DDBJ databases">
        <title>Tapping the CABI collections for fungal endophytes: first genome assemblies for Collariella, Neodidymelliopsis, Ascochyta clinopodiicola, Didymella pomorum, Didymosphaeria variabile, Neocosmospora piperis and Neocucurbitaria cava.</title>
        <authorList>
            <person name="Hill R."/>
        </authorList>
    </citation>
    <scope>NUCLEOTIDE SEQUENCE</scope>
    <source>
        <strain evidence="6">IMI 356814</strain>
    </source>
</reference>
<dbReference type="EMBL" id="JAPEUY010000007">
    <property type="protein sequence ID" value="KAJ4371311.1"/>
    <property type="molecule type" value="Genomic_DNA"/>
</dbReference>
<dbReference type="SUPFAM" id="SSF47336">
    <property type="entry name" value="ACP-like"/>
    <property type="match status" value="1"/>
</dbReference>
<organism evidence="6 7">
    <name type="scientific">Neocucurbitaria cava</name>
    <dbReference type="NCBI Taxonomy" id="798079"/>
    <lineage>
        <taxon>Eukaryota</taxon>
        <taxon>Fungi</taxon>
        <taxon>Dikarya</taxon>
        <taxon>Ascomycota</taxon>
        <taxon>Pezizomycotina</taxon>
        <taxon>Dothideomycetes</taxon>
        <taxon>Pleosporomycetidae</taxon>
        <taxon>Pleosporales</taxon>
        <taxon>Pleosporineae</taxon>
        <taxon>Cucurbitariaceae</taxon>
        <taxon>Neocucurbitaria</taxon>
    </lineage>
</organism>
<dbReference type="Gene3D" id="1.10.1200.10">
    <property type="entry name" value="ACP-like"/>
    <property type="match status" value="1"/>
</dbReference>
<dbReference type="AlphaFoldDB" id="A0A9W9CN31"/>
<name>A0A9W9CN31_9PLEO</name>
<protein>
    <recommendedName>
        <fullName evidence="5">Carrier domain-containing protein</fullName>
    </recommendedName>
</protein>
<dbReference type="Pfam" id="PF00501">
    <property type="entry name" value="AMP-binding"/>
    <property type="match status" value="1"/>
</dbReference>
<dbReference type="Gene3D" id="3.40.50.12780">
    <property type="entry name" value="N-terminal domain of ligase-like"/>
    <property type="match status" value="1"/>
</dbReference>
<keyword evidence="2" id="KW-0597">Phosphoprotein</keyword>
<evidence type="ECO:0000259" key="5">
    <source>
        <dbReference type="PROSITE" id="PS50075"/>
    </source>
</evidence>
<evidence type="ECO:0000256" key="2">
    <source>
        <dbReference type="ARBA" id="ARBA00022553"/>
    </source>
</evidence>
<dbReference type="InterPro" id="IPR009081">
    <property type="entry name" value="PP-bd_ACP"/>
</dbReference>
<evidence type="ECO:0000256" key="3">
    <source>
        <dbReference type="ARBA" id="ARBA00029454"/>
    </source>
</evidence>
<dbReference type="PANTHER" id="PTHR24096">
    <property type="entry name" value="LONG-CHAIN-FATTY-ACID--COA LIGASE"/>
    <property type="match status" value="1"/>
</dbReference>
<evidence type="ECO:0000313" key="6">
    <source>
        <dbReference type="EMBL" id="KAJ4371311.1"/>
    </source>
</evidence>
<feature type="compositionally biased region" description="Polar residues" evidence="4">
    <location>
        <begin position="175"/>
        <end position="195"/>
    </location>
</feature>
<dbReference type="InterPro" id="IPR001031">
    <property type="entry name" value="Thioesterase"/>
</dbReference>
<dbReference type="PROSITE" id="PS00455">
    <property type="entry name" value="AMP_BINDING"/>
    <property type="match status" value="1"/>
</dbReference>
<dbReference type="InterPro" id="IPR042099">
    <property type="entry name" value="ANL_N_sf"/>
</dbReference>
<comment type="caution">
    <text evidence="6">The sequence shown here is derived from an EMBL/GenBank/DDBJ whole genome shotgun (WGS) entry which is preliminary data.</text>
</comment>
<evidence type="ECO:0000256" key="1">
    <source>
        <dbReference type="ARBA" id="ARBA00022450"/>
    </source>
</evidence>
<dbReference type="PANTHER" id="PTHR24096:SF267">
    <property type="entry name" value="MALONATE--COA LIGASE ACSF3, MITOCHONDRIAL"/>
    <property type="match status" value="1"/>
</dbReference>
<dbReference type="SUPFAM" id="SSF53474">
    <property type="entry name" value="alpha/beta-Hydrolases"/>
    <property type="match status" value="1"/>
</dbReference>
<feature type="domain" description="Carrier" evidence="5">
    <location>
        <begin position="606"/>
        <end position="685"/>
    </location>
</feature>
<feature type="compositionally biased region" description="Basic and acidic residues" evidence="4">
    <location>
        <begin position="160"/>
        <end position="171"/>
    </location>
</feature>
<gene>
    <name evidence="6" type="ORF">N0V83_004528</name>
</gene>
<comment type="similarity">
    <text evidence="3">Belongs to the NRP synthetase family.</text>
</comment>
<keyword evidence="7" id="KW-1185">Reference proteome</keyword>
<evidence type="ECO:0000313" key="7">
    <source>
        <dbReference type="Proteomes" id="UP001140560"/>
    </source>
</evidence>
<accession>A0A9W9CN31</accession>
<dbReference type="InterPro" id="IPR036736">
    <property type="entry name" value="ACP-like_sf"/>
</dbReference>
<dbReference type="OrthoDB" id="10253869at2759"/>
<dbReference type="GO" id="GO:0031177">
    <property type="term" value="F:phosphopantetheine binding"/>
    <property type="evidence" value="ECO:0007669"/>
    <property type="project" value="InterPro"/>
</dbReference>
<feature type="compositionally biased region" description="Polar residues" evidence="4">
    <location>
        <begin position="149"/>
        <end position="159"/>
    </location>
</feature>
<dbReference type="PROSITE" id="PS50075">
    <property type="entry name" value="CARRIER"/>
    <property type="match status" value="1"/>
</dbReference>
<dbReference type="InterPro" id="IPR029058">
    <property type="entry name" value="AB_hydrolase_fold"/>
</dbReference>
<dbReference type="InterPro" id="IPR020806">
    <property type="entry name" value="PKS_PP-bd"/>
</dbReference>
<keyword evidence="1" id="KW-0596">Phosphopantetheine</keyword>
<dbReference type="Pfam" id="PF00550">
    <property type="entry name" value="PP-binding"/>
    <property type="match status" value="1"/>
</dbReference>
<dbReference type="Proteomes" id="UP001140560">
    <property type="component" value="Unassembled WGS sequence"/>
</dbReference>